<evidence type="ECO:0000313" key="3">
    <source>
        <dbReference type="Proteomes" id="UP001172083"/>
    </source>
</evidence>
<protein>
    <submittedName>
        <fullName evidence="2">Head GIN domain-containing protein</fullName>
    </submittedName>
</protein>
<proteinExistence type="predicted"/>
<organism evidence="2 3">
    <name type="scientific">Agaribacillus aureus</name>
    <dbReference type="NCBI Taxonomy" id="3051825"/>
    <lineage>
        <taxon>Bacteria</taxon>
        <taxon>Pseudomonadati</taxon>
        <taxon>Bacteroidota</taxon>
        <taxon>Cytophagia</taxon>
        <taxon>Cytophagales</taxon>
        <taxon>Splendidivirgaceae</taxon>
        <taxon>Agaribacillus</taxon>
    </lineage>
</organism>
<sequence>MKAIKMKTPLYVILLFFLFSLSAQGQERKETLNLGDFDEVHLGTSGKVFIKQGNKTEVILQASERRKERLEIEVRGHKLHIGNKRGWSWKGWNSDEDLTVYVTVKEIDALKVSSSGKIIGQGILRTNDLNLAVSGSGRIDIETEAGDIESAISGSGRIEVTGKSEYNSVRISGSGKLIAEDLVGEEYDIAVSGSGNCKINVSKRIEARISGSGKVYYRGNPDRVNSSVSGSGSVRKI</sequence>
<reference evidence="2" key="1">
    <citation type="submission" date="2023-06" db="EMBL/GenBank/DDBJ databases">
        <title>Genomic of Agaribacillus aureum.</title>
        <authorList>
            <person name="Wang G."/>
        </authorList>
    </citation>
    <scope>NUCLEOTIDE SEQUENCE</scope>
    <source>
        <strain evidence="2">BMA12</strain>
    </source>
</reference>
<dbReference type="Gene3D" id="2.160.20.120">
    <property type="match status" value="1"/>
</dbReference>
<dbReference type="PANTHER" id="PTHR39200:SF1">
    <property type="entry name" value="AUTO-TRANSPORTER ADHESIN HEAD GIN DOMAIN-CONTAINING PROTEIN-RELATED"/>
    <property type="match status" value="1"/>
</dbReference>
<keyword evidence="3" id="KW-1185">Reference proteome</keyword>
<dbReference type="EMBL" id="JAUJEB010000004">
    <property type="protein sequence ID" value="MDN5214298.1"/>
    <property type="molecule type" value="Genomic_DNA"/>
</dbReference>
<name>A0ABT8L9F2_9BACT</name>
<dbReference type="PANTHER" id="PTHR39200">
    <property type="entry name" value="HYPOTHETICAL EXPORTED PROTEIN"/>
    <property type="match status" value="1"/>
</dbReference>
<gene>
    <name evidence="2" type="ORF">QQ020_19625</name>
</gene>
<dbReference type="InterPro" id="IPR021255">
    <property type="entry name" value="DUF2807"/>
</dbReference>
<accession>A0ABT8L9F2</accession>
<evidence type="ECO:0000259" key="1">
    <source>
        <dbReference type="Pfam" id="PF10988"/>
    </source>
</evidence>
<dbReference type="Proteomes" id="UP001172083">
    <property type="component" value="Unassembled WGS sequence"/>
</dbReference>
<feature type="domain" description="Putative auto-transporter adhesin head GIN" evidence="1">
    <location>
        <begin position="36"/>
        <end position="221"/>
    </location>
</feature>
<dbReference type="RefSeq" id="WP_346759632.1">
    <property type="nucleotide sequence ID" value="NZ_JAUJEB010000004.1"/>
</dbReference>
<comment type="caution">
    <text evidence="2">The sequence shown here is derived from an EMBL/GenBank/DDBJ whole genome shotgun (WGS) entry which is preliminary data.</text>
</comment>
<evidence type="ECO:0000313" key="2">
    <source>
        <dbReference type="EMBL" id="MDN5214298.1"/>
    </source>
</evidence>
<dbReference type="Pfam" id="PF10988">
    <property type="entry name" value="DUF2807"/>
    <property type="match status" value="1"/>
</dbReference>